<evidence type="ECO:0000313" key="2">
    <source>
        <dbReference type="Proteomes" id="UP000619486"/>
    </source>
</evidence>
<sequence length="64" mass="7077">MFNDCTLRLTEFGAGRYRNTDLRENDLSALRGVANLAKVRIDHSQQADLAEALVGELDIVLGDD</sequence>
<dbReference type="EMBL" id="BMQQ01000010">
    <property type="protein sequence ID" value="GGT34536.1"/>
    <property type="molecule type" value="Genomic_DNA"/>
</dbReference>
<dbReference type="Proteomes" id="UP000619486">
    <property type="component" value="Unassembled WGS sequence"/>
</dbReference>
<keyword evidence="2" id="KW-1185">Reference proteome</keyword>
<proteinExistence type="predicted"/>
<evidence type="ECO:0000313" key="1">
    <source>
        <dbReference type="EMBL" id="GGT34536.1"/>
    </source>
</evidence>
<name>A0A918LPP8_9ACTN</name>
<comment type="caution">
    <text evidence="1">The sequence shown here is derived from an EMBL/GenBank/DDBJ whole genome shotgun (WGS) entry which is preliminary data.</text>
</comment>
<evidence type="ECO:0008006" key="3">
    <source>
        <dbReference type="Google" id="ProtNLM"/>
    </source>
</evidence>
<accession>A0A918LPP8</accession>
<gene>
    <name evidence="1" type="ORF">GCM10014713_30170</name>
</gene>
<protein>
    <recommendedName>
        <fullName evidence="3">Pentapeptide repeat-containing protein</fullName>
    </recommendedName>
</protein>
<reference evidence="1" key="1">
    <citation type="journal article" date="2014" name="Int. J. Syst. Evol. Microbiol.">
        <title>Complete genome sequence of Corynebacterium casei LMG S-19264T (=DSM 44701T), isolated from a smear-ripened cheese.</title>
        <authorList>
            <consortium name="US DOE Joint Genome Institute (JGI-PGF)"/>
            <person name="Walter F."/>
            <person name="Albersmeier A."/>
            <person name="Kalinowski J."/>
            <person name="Ruckert C."/>
        </authorList>
    </citation>
    <scope>NUCLEOTIDE SEQUENCE</scope>
    <source>
        <strain evidence="1">JCM 3172</strain>
    </source>
</reference>
<reference evidence="1" key="2">
    <citation type="submission" date="2020-09" db="EMBL/GenBank/DDBJ databases">
        <authorList>
            <person name="Sun Q."/>
            <person name="Ohkuma M."/>
        </authorList>
    </citation>
    <scope>NUCLEOTIDE SEQUENCE</scope>
    <source>
        <strain evidence="1">JCM 3172</strain>
    </source>
</reference>
<organism evidence="1 2">
    <name type="scientific">Streptomyces purpureus</name>
    <dbReference type="NCBI Taxonomy" id="1951"/>
    <lineage>
        <taxon>Bacteria</taxon>
        <taxon>Bacillati</taxon>
        <taxon>Actinomycetota</taxon>
        <taxon>Actinomycetes</taxon>
        <taxon>Kitasatosporales</taxon>
        <taxon>Streptomycetaceae</taxon>
        <taxon>Streptomyces</taxon>
    </lineage>
</organism>
<dbReference type="AlphaFoldDB" id="A0A918LPP8"/>